<protein>
    <submittedName>
        <fullName evidence="7">Metallophosphoesterase protein</fullName>
    </submittedName>
</protein>
<sequence length="1019" mass="117295">MKFLLLHLSDMHLKETDGFIVGRAESIAACLYDQLYKVNRVFVAITGDVANSGKQEEYHLAKEFLNKIKCCIQRERNVPVSFVITAGNHDCDFSKPTSIRDTLIREMQENGEKAIDDEKIEECVKVQKNFFAFRNEIASENVISDDNLIRHQHFDNSSGVTFWSINVSWMSQVREKQGQMVFPTSKYKKGFKNDGALSVVLLHHPLNWYAQGTYHPLKQLVKSAGTIVVSGHEHTQGASDQEDIYGNQNIFIEGGAIKPHEKTIPSAFNIIMLDMENNKYLCEILEWNGTIYVRRSTAVPWREFREIAGKKRSELEPDPSFEQRILEVGAIFSHPGKSTLTLPDIFVYPDLRELIDDKKAKRPFSAKELADNKYERVILRGQDKSGKTSLLLTLFSRFVSNKEIPLFIGGSSISKVSEQDLAKLIEKLVTAQYGAENLEAYKQLPSEKKVLLLDDLDKIVTNEKARSKIISFFEERYKRIFITTGDFFDIKELISPETVDVVKDFKSYDVLPFGHVRRLELIQKWYNIGEFCFMPDVELNLKVDQAEKILNTVLGKNLIPSVPIYLLALLQSIESGQKNRLENSAFGHYYNYLISDALKEIALRPDEWDEFYNYCSQLAWECNQLKKRELDEAELRAFTDNFSQKYHPVDFAVRIKQLSQAKLLVAKDGYYSFSYPYIYYFFLGKYLATNINNSVVVALIDHYCDHLYVSDYANSILFLTHFSKEDKIINRIVNNLCGLFNDKLPVQFEKDTVKFNELLDDTAKLIIEDTDIYENRKTVNGIKDNNESEENVSELVDQAEVNDIAELDLFSKINLLFKTIDIIGQILKSYYGSLTNPQKETMLTEVFDAPLRALKDFVDYISEDKEALIKEVEGWIKKEGKKLEQVELKAKARKGIFNTVGMFNFVFLYKTSNAIASEQLAGVVRRVVKNNPSLSYKLIELGTKLELPGKMPIEEIKNLKILTDGNVFARRILETYIVHHMYMFKTDIRDKQRIGELLDIQVGLQRTIDIKSQHQKRIG</sequence>
<evidence type="ECO:0000259" key="6">
    <source>
        <dbReference type="Pfam" id="PF24406"/>
    </source>
</evidence>
<keyword evidence="8" id="KW-1185">Reference proteome</keyword>
<dbReference type="Gene3D" id="3.40.50.300">
    <property type="entry name" value="P-loop containing nucleotide triphosphate hydrolases"/>
    <property type="match status" value="1"/>
</dbReference>
<dbReference type="SUPFAM" id="SSF52540">
    <property type="entry name" value="P-loop containing nucleoside triphosphate hydrolases"/>
    <property type="match status" value="1"/>
</dbReference>
<organism evidence="7 8">
    <name type="scientific">Geoanaerobacter pelophilus</name>
    <dbReference type="NCBI Taxonomy" id="60036"/>
    <lineage>
        <taxon>Bacteria</taxon>
        <taxon>Pseudomonadati</taxon>
        <taxon>Thermodesulfobacteriota</taxon>
        <taxon>Desulfuromonadia</taxon>
        <taxon>Geobacterales</taxon>
        <taxon>Geobacteraceae</taxon>
        <taxon>Geoanaerobacter</taxon>
    </lineage>
</organism>
<evidence type="ECO:0000259" key="5">
    <source>
        <dbReference type="Pfam" id="PF00149"/>
    </source>
</evidence>
<dbReference type="InterPro" id="IPR029052">
    <property type="entry name" value="Metallo-depent_PP-like"/>
</dbReference>
<evidence type="ECO:0000256" key="1">
    <source>
        <dbReference type="ARBA" id="ARBA00022723"/>
    </source>
</evidence>
<dbReference type="Proteomes" id="UP000194153">
    <property type="component" value="Unassembled WGS sequence"/>
</dbReference>
<dbReference type="EMBL" id="BDQG01000001">
    <property type="protein sequence ID" value="GAW65500.1"/>
    <property type="molecule type" value="Genomic_DNA"/>
</dbReference>
<keyword evidence="1" id="KW-0479">Metal-binding</keyword>
<keyword evidence="3" id="KW-0408">Iron</keyword>
<dbReference type="InterPro" id="IPR027417">
    <property type="entry name" value="P-loop_NTPase"/>
</dbReference>
<dbReference type="PANTHER" id="PTHR42988">
    <property type="entry name" value="PHOSPHOHYDROLASE"/>
    <property type="match status" value="1"/>
</dbReference>
<dbReference type="PANTHER" id="PTHR42988:SF2">
    <property type="entry name" value="CYCLIC NUCLEOTIDE PHOSPHODIESTERASE CBUA0032-RELATED"/>
    <property type="match status" value="1"/>
</dbReference>
<gene>
    <name evidence="7" type="ORF">GPEL0_01f0417</name>
</gene>
<evidence type="ECO:0000256" key="3">
    <source>
        <dbReference type="ARBA" id="ARBA00023004"/>
    </source>
</evidence>
<dbReference type="RefSeq" id="WP_085811943.1">
    <property type="nucleotide sequence ID" value="NZ_BDQG01000001.1"/>
</dbReference>
<dbReference type="InterPro" id="IPR050884">
    <property type="entry name" value="CNP_phosphodiesterase-III"/>
</dbReference>
<evidence type="ECO:0000256" key="2">
    <source>
        <dbReference type="ARBA" id="ARBA00022801"/>
    </source>
</evidence>
<dbReference type="InterPro" id="IPR004843">
    <property type="entry name" value="Calcineurin-like_PHP"/>
</dbReference>
<evidence type="ECO:0000313" key="8">
    <source>
        <dbReference type="Proteomes" id="UP000194153"/>
    </source>
</evidence>
<dbReference type="InterPro" id="IPR057123">
    <property type="entry name" value="STAND_NTPase4_dom"/>
</dbReference>
<name>A0ABQ0MEG1_9BACT</name>
<evidence type="ECO:0000313" key="7">
    <source>
        <dbReference type="EMBL" id="GAW65500.1"/>
    </source>
</evidence>
<comment type="similarity">
    <text evidence="4">Belongs to the cyclic nucleotide phosphodiesterase class-III family.</text>
</comment>
<accession>A0ABQ0MEG1</accession>
<dbReference type="Pfam" id="PF24406">
    <property type="entry name" value="nSTAND_NTPase4"/>
    <property type="match status" value="1"/>
</dbReference>
<proteinExistence type="inferred from homology"/>
<dbReference type="Pfam" id="PF00149">
    <property type="entry name" value="Metallophos"/>
    <property type="match status" value="1"/>
</dbReference>
<evidence type="ECO:0000256" key="4">
    <source>
        <dbReference type="ARBA" id="ARBA00025742"/>
    </source>
</evidence>
<feature type="domain" description="STAND NTPase 4 small alpha/beta" evidence="6">
    <location>
        <begin position="629"/>
        <end position="683"/>
    </location>
</feature>
<dbReference type="SUPFAM" id="SSF56300">
    <property type="entry name" value="Metallo-dependent phosphatases"/>
    <property type="match status" value="1"/>
</dbReference>
<keyword evidence="2" id="KW-0378">Hydrolase</keyword>
<feature type="domain" description="Calcineurin-like phosphoesterase" evidence="5">
    <location>
        <begin position="5"/>
        <end position="235"/>
    </location>
</feature>
<comment type="caution">
    <text evidence="7">The sequence shown here is derived from an EMBL/GenBank/DDBJ whole genome shotgun (WGS) entry which is preliminary data.</text>
</comment>
<reference evidence="7 8" key="1">
    <citation type="submission" date="2017-04" db="EMBL/GenBank/DDBJ databases">
        <authorList>
            <consortium name="Geobacter pelophilus Genome Sequencing"/>
            <person name="Aoyagi T."/>
            <person name="Koike H."/>
            <person name="Hori T."/>
        </authorList>
    </citation>
    <scope>NUCLEOTIDE SEQUENCE [LARGE SCALE GENOMIC DNA]</scope>
    <source>
        <strain evidence="7 8">Drf2</strain>
    </source>
</reference>
<reference evidence="8" key="2">
    <citation type="submission" date="2017-05" db="EMBL/GenBank/DDBJ databases">
        <title>Draft genome sequence of Geobacter pelophilus, a iron(III)-reducing bacteria.</title>
        <authorList>
            <person name="Aoyagi T."/>
            <person name="Koike H."/>
            <person name="Morita T."/>
            <person name="Sato Y."/>
            <person name="Habe H."/>
            <person name="Hori T."/>
        </authorList>
    </citation>
    <scope>NUCLEOTIDE SEQUENCE [LARGE SCALE GENOMIC DNA]</scope>
    <source>
        <strain evidence="8">Drf2</strain>
    </source>
</reference>
<dbReference type="Gene3D" id="3.60.21.10">
    <property type="match status" value="1"/>
</dbReference>